<protein>
    <submittedName>
        <fullName evidence="12">E3 ubiquitin-protein ligase UBR5</fullName>
    </submittedName>
</protein>
<evidence type="ECO:0000256" key="1">
    <source>
        <dbReference type="ARBA" id="ARBA00022723"/>
    </source>
</evidence>
<feature type="region of interest" description="Disordered" evidence="7">
    <location>
        <begin position="1470"/>
        <end position="1544"/>
    </location>
</feature>
<keyword evidence="1" id="KW-0479">Metal-binding</keyword>
<keyword evidence="4" id="KW-0862">Zinc</keyword>
<evidence type="ECO:0000313" key="12">
    <source>
        <dbReference type="WBParaSite" id="MBELARI_LOCUS14956"/>
    </source>
</evidence>
<proteinExistence type="predicted"/>
<evidence type="ECO:0000259" key="8">
    <source>
        <dbReference type="PROSITE" id="PS50030"/>
    </source>
</evidence>
<organism evidence="11 12">
    <name type="scientific">Mesorhabditis belari</name>
    <dbReference type="NCBI Taxonomy" id="2138241"/>
    <lineage>
        <taxon>Eukaryota</taxon>
        <taxon>Metazoa</taxon>
        <taxon>Ecdysozoa</taxon>
        <taxon>Nematoda</taxon>
        <taxon>Chromadorea</taxon>
        <taxon>Rhabditida</taxon>
        <taxon>Rhabditina</taxon>
        <taxon>Rhabditomorpha</taxon>
        <taxon>Rhabditoidea</taxon>
        <taxon>Rhabditidae</taxon>
        <taxon>Mesorhabditinae</taxon>
        <taxon>Mesorhabditis</taxon>
    </lineage>
</organism>
<dbReference type="Gene3D" id="3.90.1750.10">
    <property type="entry name" value="Hect, E3 ligase catalytic domains"/>
    <property type="match status" value="1"/>
</dbReference>
<dbReference type="PANTHER" id="PTHR46276:SF1">
    <property type="entry name" value="E3 UBIQUITIN-PROTEIN LIGASE UBR5"/>
    <property type="match status" value="1"/>
</dbReference>
<feature type="compositionally biased region" description="Polar residues" evidence="7">
    <location>
        <begin position="1396"/>
        <end position="1406"/>
    </location>
</feature>
<dbReference type="Gene3D" id="1.10.8.10">
    <property type="entry name" value="DNA helicase RuvA subunit, C-terminal domain"/>
    <property type="match status" value="1"/>
</dbReference>
<dbReference type="Pfam" id="PF11547">
    <property type="entry name" value="E3_UbLigase_EDD"/>
    <property type="match status" value="1"/>
</dbReference>
<sequence>MTEEKMDTSSPAASSAPELYTLKYDLGSKETKIVDVFKSTADRRNMGETTRRVTALEALQLTIDDYKKIVAGPNHIVFLLKDGRVFRLGYTVTNRAVGSTSSTTTTTTTTATAAAVAVVPAVPQQSTTRHPKYRRVMVSSARRGGGPRTSWLMDRGRPMIPAADVPEDLVAQAQVVLQGKSRDVIVRELQRTNLNVNQAVNNLLSRDDDNEDDDLDERGEILIPEELIAVLEARHQHGGPTSDLTRNLEAIFMPEEGRVPRGENHGKKESKGADSYEEFLFKDQVEFWQNETMAQEEKMLLFTDITACATEIIGLADGKAYGWKWCDANGTTQLHQRARDVAGDSKIVRMCSSYLRVAVLYEKLEANGEMIREIGSWVDPTVIPGKVGMALSQVIPQQRSIDYSKARGDAHFFCTDLLCWIRYAKCGIIPPSEKIINFGKALAKKEAQAKQEGRGENEICVGAEVTPKASPIYEAGSVAVMLKDGALKVGVLMERAWTLTESCRFRIVDKSQYDLDFKDLCKEQPMDTEKVGETRKTKANDIELQPQEEWSISEAVFIYEQPNVNLWTVVIHDRDSKQCVVVNPREAPWIDVPRNEISVSHPKFHESKLQIRQVSQLQVKQASWDCTQFLDSPKSIETTRVSLKMPIAYDVLSSVVADEKGLRCLVCTDGFYSILRVSLNGRLLSKHPMPFGSFSVNDSSKQLETLTEHPDFPLFVNFSKKDALFVQIKPNSMMLPMQRMGDGGFKELMSFQQPLCPLQSLWIDSVSNDKDHKNTGSVIIFGLSPPTTGNLLQAVLDCDVKAVRNELGRLADVSEAKQAASFGISTAQNEQETLVFNDLGGNVLHAAVLLASSASNKNQADKPKEKVGPTTEKPEDQKLPRLRSSRANQEVVAALREPEVPAMSPSSNEPMSKLKQRQKDAMEIVALLVDAPFVNKHFFVNILKQKDCNGLNPFGCAIQQRAYSAAKVIWETSLRRKVDINILLAPPPDWASSTDHTKSWALFALAIADTCSYTWTGQTRVKMDVYECRTCNLTGSSCCCAECILTCHKGHSISLKETSSAAYCDCWEKCACKALVSGNLEARMWLFKEIIAKTDYHCCPNEKSQHIIYFLAQTVARQNVEQSAYRRKSHRHPREEAPPNTPEQCLDPPDFATKALSVCLGNSKVLQQFVMEVTNNDLNPNELDNVGKEEWRQRFKSEQLDVTLFLLLTKCPSTNLACLVELLQKGMKRRQDAAGPIVGRIIRAILRIYALLCSLSTTASMVATNGIFTKFPVTIDKDDQLGIGIFNLRRLLTGGSKSDDPKPDKIIYVMNRCHDVLKAFRPYTSLEAARMANGLIHPVVVGRAAAIMPINTKIADSEIFATIEKTLMRKPAAKARPHGDEEEDKQTGDEMDSDHNSLVSSSTFSMNEEEEREDQVSDGDESAASFFSDEASEDEDHYDEEENQEENGQDMEHGDENLILAFERLLNARAEGRNRRHENRNHSRRQERQEAGETSANHERVDVVPEGYAAAQESAADSSSEVMTTLPRRDSVETASRQPPNRSPQEAVMIFATENVGQPLTASGNVTLGEAGDKSTVNDHHMNGDSIRHLCSSFYIMARLALEIELENWKNDGGPDGLKLIEASLGPAWKWLAAALDTTEQKITLSKSRQIDVKLEAGNVLKELSEVPTMSSSELLIDLMRSSDGEFGDHPPILNAGLLRPLALLTDVFLLRCRVLDTVRSRKVTQQPTIGSFFERGLNFSYPGVILSEKSSIFDDPLKLATSPLLLQPTSARLDYFNHQSAKMSLENWDQLYEKQLDLELNATSRTTPEENQRVAAPFEKDSTLQLLEVRAESRWSNALECLAKNFHAEIFTVCGREVKKSLLIIGHASYNVRAHYFNQKIFEYSGQNPSKKITLENLSHNAEKLIRDTASQLDAQFLKRLSPRVPPGPVLFASEMKVSYENEPGEGSGALMTLRKLPQGTSLQEKQDDLTEPKIDDNAPLFYQMSTGQKVFSMCPGNGTPKRLSNFRNVGRVFGLALVQKQVLPLSLPRHLWRAIAAETSFLLSFHDLAFVDHELYMRLRELIMEKKDEKALTKKLNDLELYFTCMLPKEETDGKTPREVELCPGGKEMRVTSSNLPQYVYQLVKCRLGRPELQQCYALFAQGIQDVVPAGFLAHLTAEDLALLVNGVAEIPIDRLKKLTTFQEECQISQSDLKKLERWFWEIVDRFSDKEKQDLIYFWTGSATLPALDEMFVARPTIVIKNLSNDHLPSANTCVSRLYMPHYTSKNTMYLKLRHAIQIKVFGFV</sequence>
<keyword evidence="2" id="KW-0863">Zinc-finger</keyword>
<feature type="domain" description="UBR-type" evidence="10">
    <location>
        <begin position="1009"/>
        <end position="1077"/>
    </location>
</feature>
<evidence type="ECO:0000256" key="3">
    <source>
        <dbReference type="ARBA" id="ARBA00022786"/>
    </source>
</evidence>
<dbReference type="PROSITE" id="PS51157">
    <property type="entry name" value="ZF_UBR"/>
    <property type="match status" value="1"/>
</dbReference>
<dbReference type="Pfam" id="PF00632">
    <property type="entry name" value="HECT"/>
    <property type="match status" value="1"/>
</dbReference>
<feature type="active site" description="Glycyl thioester intermediate" evidence="5">
    <location>
        <position position="2256"/>
    </location>
</feature>
<evidence type="ECO:0000256" key="4">
    <source>
        <dbReference type="ARBA" id="ARBA00022833"/>
    </source>
</evidence>
<feature type="compositionally biased region" description="Basic and acidic residues" evidence="7">
    <location>
        <begin position="1480"/>
        <end position="1503"/>
    </location>
</feature>
<feature type="compositionally biased region" description="Acidic residues" evidence="7">
    <location>
        <begin position="1430"/>
        <end position="1449"/>
    </location>
</feature>
<feature type="compositionally biased region" description="Polar residues" evidence="7">
    <location>
        <begin position="1533"/>
        <end position="1544"/>
    </location>
</feature>
<dbReference type="GO" id="GO:0005737">
    <property type="term" value="C:cytoplasm"/>
    <property type="evidence" value="ECO:0007669"/>
    <property type="project" value="TreeGrafter"/>
</dbReference>
<evidence type="ECO:0000259" key="10">
    <source>
        <dbReference type="PROSITE" id="PS51157"/>
    </source>
</evidence>
<feature type="domain" description="UBA" evidence="8">
    <location>
        <begin position="164"/>
        <end position="206"/>
    </location>
</feature>
<feature type="compositionally biased region" description="Acidic residues" evidence="7">
    <location>
        <begin position="1380"/>
        <end position="1392"/>
    </location>
</feature>
<evidence type="ECO:0000256" key="5">
    <source>
        <dbReference type="PROSITE-ProRule" id="PRU00104"/>
    </source>
</evidence>
<feature type="domain" description="HECT" evidence="9">
    <location>
        <begin position="1929"/>
        <end position="2287"/>
    </location>
</feature>
<dbReference type="PANTHER" id="PTHR46276">
    <property type="entry name" value="E3 UBIQUITIN-PROTEIN LIGASE UBR5"/>
    <property type="match status" value="1"/>
</dbReference>
<feature type="region of interest" description="Disordered" evidence="7">
    <location>
        <begin position="855"/>
        <end position="884"/>
    </location>
</feature>
<evidence type="ECO:0000256" key="2">
    <source>
        <dbReference type="ARBA" id="ARBA00022771"/>
    </source>
</evidence>
<dbReference type="InterPro" id="IPR000569">
    <property type="entry name" value="HECT_dom"/>
</dbReference>
<dbReference type="SUPFAM" id="SSF56204">
    <property type="entry name" value="Hect, E3 ligase catalytic domain"/>
    <property type="match status" value="1"/>
</dbReference>
<feature type="zinc finger region" description="UBR-type" evidence="6">
    <location>
        <begin position="1009"/>
        <end position="1077"/>
    </location>
</feature>
<dbReference type="FunFam" id="1.10.8.10:FF:000009">
    <property type="entry name" value="Putative E3 ubiquitin-protein ligase UBR5"/>
    <property type="match status" value="1"/>
</dbReference>
<feature type="compositionally biased region" description="Acidic residues" evidence="7">
    <location>
        <begin position="1407"/>
        <end position="1421"/>
    </location>
</feature>
<dbReference type="CDD" id="cd14423">
    <property type="entry name" value="CUE_UBR5"/>
    <property type="match status" value="1"/>
</dbReference>
<dbReference type="SMART" id="SM00119">
    <property type="entry name" value="HECTc"/>
    <property type="match status" value="1"/>
</dbReference>
<dbReference type="InterPro" id="IPR035983">
    <property type="entry name" value="Hect_E3_ubiquitin_ligase"/>
</dbReference>
<dbReference type="InterPro" id="IPR003126">
    <property type="entry name" value="Znf_UBR"/>
</dbReference>
<feature type="compositionally biased region" description="Basic and acidic residues" evidence="7">
    <location>
        <begin position="859"/>
        <end position="879"/>
    </location>
</feature>
<dbReference type="GO" id="GO:0090263">
    <property type="term" value="P:positive regulation of canonical Wnt signaling pathway"/>
    <property type="evidence" value="ECO:0007669"/>
    <property type="project" value="TreeGrafter"/>
</dbReference>
<evidence type="ECO:0000313" key="11">
    <source>
        <dbReference type="Proteomes" id="UP000887575"/>
    </source>
</evidence>
<evidence type="ECO:0000256" key="7">
    <source>
        <dbReference type="SAM" id="MobiDB-lite"/>
    </source>
</evidence>
<evidence type="ECO:0000259" key="9">
    <source>
        <dbReference type="PROSITE" id="PS50237"/>
    </source>
</evidence>
<keyword evidence="11" id="KW-1185">Reference proteome</keyword>
<dbReference type="PROSITE" id="PS50030">
    <property type="entry name" value="UBA"/>
    <property type="match status" value="1"/>
</dbReference>
<dbReference type="SMART" id="SM00396">
    <property type="entry name" value="ZnF_UBR1"/>
    <property type="match status" value="1"/>
</dbReference>
<name>A0AAF3ELP4_9BILA</name>
<dbReference type="GO" id="GO:0000209">
    <property type="term" value="P:protein polyubiquitination"/>
    <property type="evidence" value="ECO:0007669"/>
    <property type="project" value="TreeGrafter"/>
</dbReference>
<dbReference type="GO" id="GO:0008270">
    <property type="term" value="F:zinc ion binding"/>
    <property type="evidence" value="ECO:0007669"/>
    <property type="project" value="UniProtKB-KW"/>
</dbReference>
<dbReference type="GO" id="GO:0005634">
    <property type="term" value="C:nucleus"/>
    <property type="evidence" value="ECO:0007669"/>
    <property type="project" value="TreeGrafter"/>
</dbReference>
<dbReference type="Proteomes" id="UP000887575">
    <property type="component" value="Unassembled WGS sequence"/>
</dbReference>
<dbReference type="InterPro" id="IPR015940">
    <property type="entry name" value="UBA"/>
</dbReference>
<dbReference type="PROSITE" id="PS50237">
    <property type="entry name" value="HECT"/>
    <property type="match status" value="1"/>
</dbReference>
<feature type="compositionally biased region" description="Low complexity" evidence="7">
    <location>
        <begin position="1509"/>
        <end position="1521"/>
    </location>
</feature>
<accession>A0AAF3ELP4</accession>
<feature type="region of interest" description="Disordered" evidence="7">
    <location>
        <begin position="1122"/>
        <end position="1144"/>
    </location>
</feature>
<dbReference type="Gene3D" id="3.30.2160.10">
    <property type="entry name" value="Hect, E3 ligase catalytic domain"/>
    <property type="match status" value="1"/>
</dbReference>
<keyword evidence="3 5" id="KW-0833">Ubl conjugation pathway</keyword>
<evidence type="ECO:0000256" key="6">
    <source>
        <dbReference type="PROSITE-ProRule" id="PRU00508"/>
    </source>
</evidence>
<dbReference type="WBParaSite" id="MBELARI_LOCUS14956">
    <property type="protein sequence ID" value="MBELARI_LOCUS14956"/>
    <property type="gene ID" value="MBELARI_LOCUS14956"/>
</dbReference>
<dbReference type="InterPro" id="IPR024725">
    <property type="entry name" value="UBR5_UBA"/>
</dbReference>
<dbReference type="GO" id="GO:0034450">
    <property type="term" value="F:ubiquitin-ubiquitin ligase activity"/>
    <property type="evidence" value="ECO:0007669"/>
    <property type="project" value="TreeGrafter"/>
</dbReference>
<reference evidence="12" key="1">
    <citation type="submission" date="2024-02" db="UniProtKB">
        <authorList>
            <consortium name="WormBaseParasite"/>
        </authorList>
    </citation>
    <scope>IDENTIFICATION</scope>
</reference>
<dbReference type="GO" id="GO:0043130">
    <property type="term" value="F:ubiquitin binding"/>
    <property type="evidence" value="ECO:0007669"/>
    <property type="project" value="InterPro"/>
</dbReference>
<dbReference type="Gene3D" id="3.30.2410.10">
    <property type="entry name" value="Hect, E3 ligase catalytic domain"/>
    <property type="match status" value="1"/>
</dbReference>
<feature type="region of interest" description="Disordered" evidence="7">
    <location>
        <begin position="1370"/>
        <end position="1452"/>
    </location>
</feature>